<dbReference type="Pfam" id="PF01863">
    <property type="entry name" value="YgjP-like"/>
    <property type="match status" value="1"/>
</dbReference>
<evidence type="ECO:0000313" key="4">
    <source>
        <dbReference type="Proteomes" id="UP000824151"/>
    </source>
</evidence>
<dbReference type="EMBL" id="DXGD01000199">
    <property type="protein sequence ID" value="HIW99579.1"/>
    <property type="molecule type" value="Genomic_DNA"/>
</dbReference>
<evidence type="ECO:0000259" key="2">
    <source>
        <dbReference type="Pfam" id="PF01863"/>
    </source>
</evidence>
<accession>A0A9D1URW1</accession>
<reference evidence="3" key="2">
    <citation type="submission" date="2021-04" db="EMBL/GenBank/DDBJ databases">
        <authorList>
            <person name="Gilroy R."/>
        </authorList>
    </citation>
    <scope>NUCLEOTIDE SEQUENCE</scope>
    <source>
        <strain evidence="3">ChiHejej3B27-3195</strain>
    </source>
</reference>
<feature type="compositionally biased region" description="Low complexity" evidence="1">
    <location>
        <begin position="104"/>
        <end position="113"/>
    </location>
</feature>
<name>A0A9D1URW1_9MICC</name>
<feature type="region of interest" description="Disordered" evidence="1">
    <location>
        <begin position="92"/>
        <end position="113"/>
    </location>
</feature>
<gene>
    <name evidence="3" type="ORF">H9871_05495</name>
</gene>
<dbReference type="AlphaFoldDB" id="A0A9D1URW1"/>
<reference evidence="3" key="1">
    <citation type="journal article" date="2021" name="PeerJ">
        <title>Extensive microbial diversity within the chicken gut microbiome revealed by metagenomics and culture.</title>
        <authorList>
            <person name="Gilroy R."/>
            <person name="Ravi A."/>
            <person name="Getino M."/>
            <person name="Pursley I."/>
            <person name="Horton D.L."/>
            <person name="Alikhan N.F."/>
            <person name="Baker D."/>
            <person name="Gharbi K."/>
            <person name="Hall N."/>
            <person name="Watson M."/>
            <person name="Adriaenssens E.M."/>
            <person name="Foster-Nyarko E."/>
            <person name="Jarju S."/>
            <person name="Secka A."/>
            <person name="Antonio M."/>
            <person name="Oren A."/>
            <person name="Chaudhuri R.R."/>
            <person name="La Ragione R."/>
            <person name="Hildebrand F."/>
            <person name="Pallen M.J."/>
        </authorList>
    </citation>
    <scope>NUCLEOTIDE SEQUENCE</scope>
    <source>
        <strain evidence="3">ChiHejej3B27-3195</strain>
    </source>
</reference>
<comment type="caution">
    <text evidence="3">The sequence shown here is derived from an EMBL/GenBank/DDBJ whole genome shotgun (WGS) entry which is preliminary data.</text>
</comment>
<evidence type="ECO:0000313" key="3">
    <source>
        <dbReference type="EMBL" id="HIW99579.1"/>
    </source>
</evidence>
<dbReference type="InterPro" id="IPR002725">
    <property type="entry name" value="YgjP-like_metallopeptidase"/>
</dbReference>
<dbReference type="Gene3D" id="3.30.2010.10">
    <property type="entry name" value="Metalloproteases ('zincins'), catalytic domain"/>
    <property type="match status" value="1"/>
</dbReference>
<proteinExistence type="predicted"/>
<dbReference type="PANTHER" id="PTHR30399">
    <property type="entry name" value="UNCHARACTERIZED PROTEIN YGJP"/>
    <property type="match status" value="1"/>
</dbReference>
<protein>
    <submittedName>
        <fullName evidence="3">M48 family metallopeptidase</fullName>
    </submittedName>
</protein>
<dbReference type="InterPro" id="IPR053136">
    <property type="entry name" value="UTP_pyrophosphatase-like"/>
</dbReference>
<dbReference type="PANTHER" id="PTHR30399:SF1">
    <property type="entry name" value="UTP PYROPHOSPHATASE"/>
    <property type="match status" value="1"/>
</dbReference>
<dbReference type="CDD" id="cd07344">
    <property type="entry name" value="M48_yhfN_like"/>
    <property type="match status" value="1"/>
</dbReference>
<sequence length="183" mass="20015">MASGESEHTITVDGQDVLIVRSRRRTRTVSADQVQGQLRLRVPHRLGSREIAGHARSFQRRLSRRTSGHLAGDAELMSRALSLSRRYLQGEPQPTSVTWSGNQTRRWGSTTSTTGTIRLSSRLRDMPGWVVDAVLIHELAHLIEPGHGAAFRALVSAYPRTAEADAFLAGVSWADSTAQPGPA</sequence>
<feature type="domain" description="YgjP-like metallopeptidase" evidence="2">
    <location>
        <begin position="94"/>
        <end position="163"/>
    </location>
</feature>
<evidence type="ECO:0000256" key="1">
    <source>
        <dbReference type="SAM" id="MobiDB-lite"/>
    </source>
</evidence>
<dbReference type="Proteomes" id="UP000824151">
    <property type="component" value="Unassembled WGS sequence"/>
</dbReference>
<feature type="compositionally biased region" description="Polar residues" evidence="1">
    <location>
        <begin position="92"/>
        <end position="103"/>
    </location>
</feature>
<organism evidence="3 4">
    <name type="scientific">Candidatus Nesterenkonia stercoripullorum</name>
    <dbReference type="NCBI Taxonomy" id="2838701"/>
    <lineage>
        <taxon>Bacteria</taxon>
        <taxon>Bacillati</taxon>
        <taxon>Actinomycetota</taxon>
        <taxon>Actinomycetes</taxon>
        <taxon>Micrococcales</taxon>
        <taxon>Micrococcaceae</taxon>
        <taxon>Nesterenkonia</taxon>
    </lineage>
</organism>